<dbReference type="AlphaFoldDB" id="B1ZCY8"/>
<dbReference type="HOGENOM" id="CLU_2220069_0_0_5"/>
<gene>
    <name evidence="1" type="ordered locus">Mpop_2702</name>
</gene>
<accession>B1ZCY8</accession>
<dbReference type="EMBL" id="CP001029">
    <property type="protein sequence ID" value="ACB80857.1"/>
    <property type="molecule type" value="Genomic_DNA"/>
</dbReference>
<reference evidence="1" key="1">
    <citation type="submission" date="2008-04" db="EMBL/GenBank/DDBJ databases">
        <title>Complete sequence of chromosome of Methylobacterium populi BJ001.</title>
        <authorList>
            <consortium name="US DOE Joint Genome Institute"/>
            <person name="Copeland A."/>
            <person name="Lucas S."/>
            <person name="Lapidus A."/>
            <person name="Glavina del Rio T."/>
            <person name="Dalin E."/>
            <person name="Tice H."/>
            <person name="Bruce D."/>
            <person name="Goodwin L."/>
            <person name="Pitluck S."/>
            <person name="Chertkov O."/>
            <person name="Brettin T."/>
            <person name="Detter J.C."/>
            <person name="Han C."/>
            <person name="Kuske C.R."/>
            <person name="Schmutz J."/>
            <person name="Larimer F."/>
            <person name="Land M."/>
            <person name="Hauser L."/>
            <person name="Kyrpides N."/>
            <person name="Mikhailova N."/>
            <person name="Marx C."/>
            <person name="Richardson P."/>
        </authorList>
    </citation>
    <scope>NUCLEOTIDE SEQUENCE [LARGE SCALE GENOMIC DNA]</scope>
    <source>
        <strain evidence="1">BJ001</strain>
    </source>
</reference>
<protein>
    <submittedName>
        <fullName evidence="1">Uncharacterized protein</fullName>
    </submittedName>
</protein>
<evidence type="ECO:0000313" key="2">
    <source>
        <dbReference type="Proteomes" id="UP000007136"/>
    </source>
</evidence>
<dbReference type="OrthoDB" id="9970887at2"/>
<organism evidence="1 2">
    <name type="scientific">Methylorubrum populi (strain ATCC BAA-705 / NCIMB 13946 / BJ001)</name>
    <name type="common">Methylobacterium populi</name>
    <dbReference type="NCBI Taxonomy" id="441620"/>
    <lineage>
        <taxon>Bacteria</taxon>
        <taxon>Pseudomonadati</taxon>
        <taxon>Pseudomonadota</taxon>
        <taxon>Alphaproteobacteria</taxon>
        <taxon>Hyphomicrobiales</taxon>
        <taxon>Methylobacteriaceae</taxon>
        <taxon>Methylorubrum</taxon>
    </lineage>
</organism>
<dbReference type="KEGG" id="mpo:Mpop_2702"/>
<dbReference type="STRING" id="441620.Mpop_2702"/>
<dbReference type="Proteomes" id="UP000007136">
    <property type="component" value="Chromosome"/>
</dbReference>
<dbReference type="RefSeq" id="WP_012454579.1">
    <property type="nucleotide sequence ID" value="NC_010725.1"/>
</dbReference>
<proteinExistence type="predicted"/>
<evidence type="ECO:0000313" key="1">
    <source>
        <dbReference type="EMBL" id="ACB80857.1"/>
    </source>
</evidence>
<name>B1ZCY8_METPB</name>
<sequence>MMHDTFPHTHDAAVEFEPLTIAIDRVAAGIARTAADQRRPGSDYLRNPPLTTREREWAARARLAARLLEVLANADGDDVLSPSLDPALVALRAIVADADRAPSPRC</sequence>